<comment type="caution">
    <text evidence="1">The sequence shown here is derived from an EMBL/GenBank/DDBJ whole genome shotgun (WGS) entry which is preliminary data.</text>
</comment>
<accession>A0A4Z1T102</accession>
<dbReference type="EMBL" id="VDLU01000003">
    <property type="protein sequence ID" value="TNJ27583.1"/>
    <property type="molecule type" value="Genomic_DNA"/>
</dbReference>
<reference evidence="1 2" key="1">
    <citation type="submission" date="2019-05" db="EMBL/GenBank/DDBJ databases">
        <title>The compact genome of Giardia muris reveals important steps in the evolution of intestinal protozoan parasites.</title>
        <authorList>
            <person name="Xu F."/>
            <person name="Jimenez-Gonzalez A."/>
            <person name="Einarsson E."/>
            <person name="Astvaldsson A."/>
            <person name="Peirasmaki D."/>
            <person name="Eckmann L."/>
            <person name="Andersson J.O."/>
            <person name="Svard S.G."/>
            <person name="Jerlstrom-Hultqvist J."/>
        </authorList>
    </citation>
    <scope>NUCLEOTIDE SEQUENCE [LARGE SCALE GENOMIC DNA]</scope>
    <source>
        <strain evidence="1 2">Roberts-Thomson</strain>
    </source>
</reference>
<sequence>MIFPLVDVLTDTARHSEATVAYRASSTPEEKRELLTGAFLAHAEFCAEGSKALKEVLAIVRTGIVQLVGVALSDPDADAVFDPILNTLGKKTTALGEATSEYVIEDSHRRKDGLIRCLLEWCDWRRFGALLFLCLGLIQSAQPVSSSYLTTCIAALDAIAAGYEGLRMTAFLPVHLKVLCLRGLIDPLSTEPFCVVRAQIRAARKGIEELAGRTVEEQRYAFYDFDTVLAIDQSSHILSDPGLYYTATCILLVQIRRQLALRQEFAGVALTALATSNPSYLEAYRRTWPLLRLGLMGLVIDLVGFLLTMKSIPPVVRDLVGQVTESLDVSTPPVDAGTAPSLLEALEAHAVYLS</sequence>
<protein>
    <submittedName>
        <fullName evidence="1">Uncharacterized protein</fullName>
    </submittedName>
</protein>
<dbReference type="Proteomes" id="UP000315496">
    <property type="component" value="Chromosome 3"/>
</dbReference>
<proteinExistence type="predicted"/>
<dbReference type="VEuPathDB" id="GiardiaDB:GMRT_14421"/>
<organism evidence="1 2">
    <name type="scientific">Giardia muris</name>
    <dbReference type="NCBI Taxonomy" id="5742"/>
    <lineage>
        <taxon>Eukaryota</taxon>
        <taxon>Metamonada</taxon>
        <taxon>Diplomonadida</taxon>
        <taxon>Hexamitidae</taxon>
        <taxon>Giardiinae</taxon>
        <taxon>Giardia</taxon>
    </lineage>
</organism>
<dbReference type="AlphaFoldDB" id="A0A4Z1T102"/>
<evidence type="ECO:0000313" key="1">
    <source>
        <dbReference type="EMBL" id="TNJ27583.1"/>
    </source>
</evidence>
<keyword evidence="2" id="KW-1185">Reference proteome</keyword>
<evidence type="ECO:0000313" key="2">
    <source>
        <dbReference type="Proteomes" id="UP000315496"/>
    </source>
</evidence>
<gene>
    <name evidence="1" type="ORF">GMRT_14421</name>
</gene>
<name>A0A4Z1T102_GIAMU</name>